<sequence length="311" mass="33576">MARADGSGRAPVRVIYLTGTGRSGSTLLGNAVGSLPGAISVGEVRFLLRRGLAEGGRCGCRELVTDCPVWRPALEKTFGAVPGPEEVRRMDATLTALTRRRRVRWWAAGGTSPEAEEMGDLHGRLLANLAETSGATTIVDSSKIATFGALLSRSPLLDVRPVHLVRDPRAVAYSWQREVASQAVEGYDGEMERFHAGKAAAMWLHSTISVGTTFSRRGRSVLDVRYEDFVSDPAAVLRRIAEFAGLPADTGFVRDGALDLSTSHAVAGNPNRMRSGPVSLRADTAWKSELRTRDRLVVSAVTTTHRRAHGY</sequence>
<dbReference type="Proteomes" id="UP000245507">
    <property type="component" value="Unassembled WGS sequence"/>
</dbReference>
<dbReference type="AlphaFoldDB" id="A0A316TXY5"/>
<reference evidence="1 2" key="1">
    <citation type="submission" date="2018-05" db="EMBL/GenBank/DDBJ databases">
        <title>Nocardioides silvaticus genome.</title>
        <authorList>
            <person name="Li C."/>
            <person name="Wang G."/>
        </authorList>
    </citation>
    <scope>NUCLEOTIDE SEQUENCE [LARGE SCALE GENOMIC DNA]</scope>
    <source>
        <strain evidence="1 2">CCTCC AB 2018079</strain>
    </source>
</reference>
<proteinExistence type="predicted"/>
<dbReference type="PANTHER" id="PTHR10704">
    <property type="entry name" value="CARBOHYDRATE SULFOTRANSFERASE"/>
    <property type="match status" value="1"/>
</dbReference>
<evidence type="ECO:0000313" key="2">
    <source>
        <dbReference type="Proteomes" id="UP000245507"/>
    </source>
</evidence>
<dbReference type="GO" id="GO:0006790">
    <property type="term" value="P:sulfur compound metabolic process"/>
    <property type="evidence" value="ECO:0007669"/>
    <property type="project" value="TreeGrafter"/>
</dbReference>
<dbReference type="Pfam" id="PF13469">
    <property type="entry name" value="Sulfotransfer_3"/>
    <property type="match status" value="1"/>
</dbReference>
<dbReference type="InterPro" id="IPR027417">
    <property type="entry name" value="P-loop_NTPase"/>
</dbReference>
<dbReference type="PANTHER" id="PTHR10704:SF71">
    <property type="entry name" value="CARBOHYDRATE SULFOTRANSFERASE 1-LIKE"/>
    <property type="match status" value="1"/>
</dbReference>
<organism evidence="1 2">
    <name type="scientific">Nocardioides silvaticus</name>
    <dbReference type="NCBI Taxonomy" id="2201891"/>
    <lineage>
        <taxon>Bacteria</taxon>
        <taxon>Bacillati</taxon>
        <taxon>Actinomycetota</taxon>
        <taxon>Actinomycetes</taxon>
        <taxon>Propionibacteriales</taxon>
        <taxon>Nocardioidaceae</taxon>
        <taxon>Nocardioides</taxon>
    </lineage>
</organism>
<dbReference type="GO" id="GO:0001517">
    <property type="term" value="F:N-acetylglucosamine 6-O-sulfotransferase activity"/>
    <property type="evidence" value="ECO:0007669"/>
    <property type="project" value="TreeGrafter"/>
</dbReference>
<evidence type="ECO:0000313" key="1">
    <source>
        <dbReference type="EMBL" id="PWN04606.1"/>
    </source>
</evidence>
<dbReference type="SUPFAM" id="SSF52540">
    <property type="entry name" value="P-loop containing nucleoside triphosphate hydrolases"/>
    <property type="match status" value="1"/>
</dbReference>
<dbReference type="Gene3D" id="3.40.50.300">
    <property type="entry name" value="P-loop containing nucleotide triphosphate hydrolases"/>
    <property type="match status" value="1"/>
</dbReference>
<comment type="caution">
    <text evidence="1">The sequence shown here is derived from an EMBL/GenBank/DDBJ whole genome shotgun (WGS) entry which is preliminary data.</text>
</comment>
<protein>
    <submittedName>
        <fullName evidence="1">Sulfotransferase family protein</fullName>
    </submittedName>
</protein>
<keyword evidence="2" id="KW-1185">Reference proteome</keyword>
<accession>A0A316TXY5</accession>
<dbReference type="RefSeq" id="WP_109692110.1">
    <property type="nucleotide sequence ID" value="NZ_QGDD01000001.1"/>
</dbReference>
<dbReference type="EMBL" id="QGDD01000001">
    <property type="protein sequence ID" value="PWN04606.1"/>
    <property type="molecule type" value="Genomic_DNA"/>
</dbReference>
<dbReference type="OrthoDB" id="663914at2"/>
<dbReference type="GO" id="GO:0006044">
    <property type="term" value="P:N-acetylglucosamine metabolic process"/>
    <property type="evidence" value="ECO:0007669"/>
    <property type="project" value="TreeGrafter"/>
</dbReference>
<name>A0A316TXY5_9ACTN</name>
<keyword evidence="1" id="KW-0808">Transferase</keyword>
<gene>
    <name evidence="1" type="ORF">DJ010_02980</name>
</gene>
<dbReference type="InterPro" id="IPR051135">
    <property type="entry name" value="Gal/GlcNAc/GalNAc_ST"/>
</dbReference>